<evidence type="ECO:0000313" key="2">
    <source>
        <dbReference type="Proteomes" id="UP001597116"/>
    </source>
</evidence>
<dbReference type="EMBL" id="JBHTLP010000011">
    <property type="protein sequence ID" value="MFD1143513.1"/>
    <property type="molecule type" value="Genomic_DNA"/>
</dbReference>
<comment type="caution">
    <text evidence="1">The sequence shown here is derived from an EMBL/GenBank/DDBJ whole genome shotgun (WGS) entry which is preliminary data.</text>
</comment>
<protein>
    <recommendedName>
        <fullName evidence="3">Phage holin</fullName>
    </recommendedName>
</protein>
<sequence>MEYIILGILALLATVAAIYKSSLSSSQQKTKNSLINALIKVCIKMKADPELLAALKKRGQELDDDDLLMRINLWLFSESKHEKQLSGTIKNYD</sequence>
<gene>
    <name evidence="1" type="ORF">ACFQ4C_20470</name>
</gene>
<reference evidence="2" key="1">
    <citation type="journal article" date="2019" name="Int. J. Syst. Evol. Microbiol.">
        <title>The Global Catalogue of Microorganisms (GCM) 10K type strain sequencing project: providing services to taxonomists for standard genome sequencing and annotation.</title>
        <authorList>
            <consortium name="The Broad Institute Genomics Platform"/>
            <consortium name="The Broad Institute Genome Sequencing Center for Infectious Disease"/>
            <person name="Wu L."/>
            <person name="Ma J."/>
        </authorList>
    </citation>
    <scope>NUCLEOTIDE SEQUENCE [LARGE SCALE GENOMIC DNA]</scope>
    <source>
        <strain evidence="2">CCUG 55608</strain>
    </source>
</reference>
<keyword evidence="2" id="KW-1185">Reference proteome</keyword>
<dbReference type="Proteomes" id="UP001597116">
    <property type="component" value="Unassembled WGS sequence"/>
</dbReference>
<name>A0ABW3Q7B7_9BACT</name>
<dbReference type="RefSeq" id="WP_265991492.1">
    <property type="nucleotide sequence ID" value="NZ_CP110973.1"/>
</dbReference>
<evidence type="ECO:0000313" key="1">
    <source>
        <dbReference type="EMBL" id="MFD1143513.1"/>
    </source>
</evidence>
<organism evidence="1 2">
    <name type="scientific">Larkinella insperata</name>
    <dbReference type="NCBI Taxonomy" id="332158"/>
    <lineage>
        <taxon>Bacteria</taxon>
        <taxon>Pseudomonadati</taxon>
        <taxon>Bacteroidota</taxon>
        <taxon>Cytophagia</taxon>
        <taxon>Cytophagales</taxon>
        <taxon>Spirosomataceae</taxon>
        <taxon>Larkinella</taxon>
    </lineage>
</organism>
<proteinExistence type="predicted"/>
<evidence type="ECO:0008006" key="3">
    <source>
        <dbReference type="Google" id="ProtNLM"/>
    </source>
</evidence>
<accession>A0ABW3Q7B7</accession>